<gene>
    <name evidence="3" type="ORF">HMPREF3233_01967</name>
</gene>
<dbReference type="EMBL" id="LRQT01000123">
    <property type="protein sequence ID" value="KXA61151.1"/>
    <property type="molecule type" value="Genomic_DNA"/>
</dbReference>
<dbReference type="Proteomes" id="UP000070226">
    <property type="component" value="Unassembled WGS sequence"/>
</dbReference>
<accession>A0A133RZI1</accession>
<dbReference type="SMART" id="SM00530">
    <property type="entry name" value="HTH_XRE"/>
    <property type="match status" value="1"/>
</dbReference>
<dbReference type="PANTHER" id="PTHR36924">
    <property type="entry name" value="ANTITOXIN HIGA-1"/>
    <property type="match status" value="1"/>
</dbReference>
<dbReference type="AlphaFoldDB" id="A0A133RZI1"/>
<dbReference type="PROSITE" id="PS50943">
    <property type="entry name" value="HTH_CROC1"/>
    <property type="match status" value="1"/>
</dbReference>
<name>A0A133RZI1_9FIRM</name>
<proteinExistence type="predicted"/>
<dbReference type="InterPro" id="IPR013430">
    <property type="entry name" value="Toxin_antidote_HigA"/>
</dbReference>
<feature type="domain" description="HTH cro/C1-type" evidence="2">
    <location>
        <begin position="27"/>
        <end position="82"/>
    </location>
</feature>
<evidence type="ECO:0000259" key="2">
    <source>
        <dbReference type="PROSITE" id="PS50943"/>
    </source>
</evidence>
<keyword evidence="1" id="KW-0238">DNA-binding</keyword>
<dbReference type="PATRIC" id="fig|39777.7.peg.1936"/>
<dbReference type="GO" id="GO:0003677">
    <property type="term" value="F:DNA binding"/>
    <property type="evidence" value="ECO:0007669"/>
    <property type="project" value="UniProtKB-KW"/>
</dbReference>
<reference evidence="3 4" key="1">
    <citation type="submission" date="2016-01" db="EMBL/GenBank/DDBJ databases">
        <authorList>
            <person name="Oliw E.H."/>
        </authorList>
    </citation>
    <scope>NUCLEOTIDE SEQUENCE [LARGE SCALE GENOMIC DNA]</scope>
    <source>
        <strain evidence="3 4">CMW7756B</strain>
    </source>
</reference>
<dbReference type="STRING" id="39777.B7L28_09170"/>
<organism evidence="3">
    <name type="scientific">Veillonella atypica</name>
    <dbReference type="NCBI Taxonomy" id="39777"/>
    <lineage>
        <taxon>Bacteria</taxon>
        <taxon>Bacillati</taxon>
        <taxon>Bacillota</taxon>
        <taxon>Negativicutes</taxon>
        <taxon>Veillonellales</taxon>
        <taxon>Veillonellaceae</taxon>
        <taxon>Veillonella</taxon>
    </lineage>
</organism>
<evidence type="ECO:0000313" key="3">
    <source>
        <dbReference type="EMBL" id="KXA61151.1"/>
    </source>
</evidence>
<dbReference type="Pfam" id="PF01381">
    <property type="entry name" value="HTH_3"/>
    <property type="match status" value="1"/>
</dbReference>
<dbReference type="NCBIfam" id="TIGR02607">
    <property type="entry name" value="antidote_HigA"/>
    <property type="match status" value="1"/>
</dbReference>
<protein>
    <submittedName>
        <fullName evidence="3">Addiction module antidote protein HigA</fullName>
    </submittedName>
</protein>
<dbReference type="SUPFAM" id="SSF47413">
    <property type="entry name" value="lambda repressor-like DNA-binding domains"/>
    <property type="match status" value="1"/>
</dbReference>
<evidence type="ECO:0000313" key="4">
    <source>
        <dbReference type="Proteomes" id="UP000070226"/>
    </source>
</evidence>
<comment type="caution">
    <text evidence="3">The sequence shown here is derived from an EMBL/GenBank/DDBJ whole genome shotgun (WGS) entry which is preliminary data.</text>
</comment>
<dbReference type="InterPro" id="IPR010982">
    <property type="entry name" value="Lambda_DNA-bd_dom_sf"/>
</dbReference>
<dbReference type="CDD" id="cd00093">
    <property type="entry name" value="HTH_XRE"/>
    <property type="match status" value="1"/>
</dbReference>
<dbReference type="PANTHER" id="PTHR36924:SF1">
    <property type="entry name" value="ANTITOXIN HIGA-1"/>
    <property type="match status" value="1"/>
</dbReference>
<dbReference type="Gene3D" id="1.10.260.40">
    <property type="entry name" value="lambda repressor-like DNA-binding domains"/>
    <property type="match status" value="1"/>
</dbReference>
<evidence type="ECO:0000256" key="1">
    <source>
        <dbReference type="ARBA" id="ARBA00023125"/>
    </source>
</evidence>
<sequence length="118" mass="13791">MLKLWITIKEVILMKNYIPTPTISEMLKEEFMEPLGLTAYRLAKDIKVPVSRIQEILHDKRRITADTDLRLCKYFGMSNGFFLRVQMDLDLREAQTNSRLLETLQSIERCSAIPTDDI</sequence>
<dbReference type="InterPro" id="IPR001387">
    <property type="entry name" value="Cro/C1-type_HTH"/>
</dbReference>